<dbReference type="InterPro" id="IPR001633">
    <property type="entry name" value="EAL_dom"/>
</dbReference>
<organism evidence="2 3">
    <name type="scientific">Mycolicibacterium arabiense</name>
    <dbReference type="NCBI Taxonomy" id="1286181"/>
    <lineage>
        <taxon>Bacteria</taxon>
        <taxon>Bacillati</taxon>
        <taxon>Actinomycetota</taxon>
        <taxon>Actinomycetes</taxon>
        <taxon>Mycobacteriales</taxon>
        <taxon>Mycobacteriaceae</taxon>
        <taxon>Mycolicibacterium</taxon>
    </lineage>
</organism>
<sequence length="430" mass="46908">MLHRRPGNQGGLVARLQEQAPTAVNRLGDAVAGVGIVPAYQPIVALPDGVTVGYEALARWPSLDDPRPQAVFEYAAEHGGLDGLDQSCITAGVDVALRNDLAPGTMLLVNCEPTSTYVGPDDDQVLASGRDRLRVTFEFTERSLLAHPQALLRKLARIRADGFSIALDDVGAHPDSLAMLDVVRPDIIKLDLALVQSDPSRDQARTLSAVLAHHERTGAVILAEGIENDHHLEQALALGADLGQGYKYGRARSLEEHGDAAPWSMPRERNVVAVDSQSPFDLASRLLEPRTARKRTLLAFSRHIESQARHAADPPMLMTALQRATYFTPRTRMNYQAMAAELPLVAVFGEDLPDDLGHGVRGVPLASDDPLRLEWTVVILGPHTASALIARERDTPEAWVADGDRRFDVVMTHDRSLVTMCVRSLLDRMC</sequence>
<reference evidence="2 3" key="1">
    <citation type="journal article" date="2019" name="Emerg. Microbes Infect.">
        <title>Comprehensive subspecies identification of 175 nontuberculous mycobacteria species based on 7547 genomic profiles.</title>
        <authorList>
            <person name="Matsumoto Y."/>
            <person name="Kinjo T."/>
            <person name="Motooka D."/>
            <person name="Nabeya D."/>
            <person name="Jung N."/>
            <person name="Uechi K."/>
            <person name="Horii T."/>
            <person name="Iida T."/>
            <person name="Fujita J."/>
            <person name="Nakamura S."/>
        </authorList>
    </citation>
    <scope>NUCLEOTIDE SEQUENCE [LARGE SCALE GENOMIC DNA]</scope>
    <source>
        <strain evidence="2 3">JCM 18538</strain>
    </source>
</reference>
<dbReference type="InterPro" id="IPR050706">
    <property type="entry name" value="Cyclic-di-GMP_PDE-like"/>
</dbReference>
<protein>
    <recommendedName>
        <fullName evidence="1">EAL domain-containing protein</fullName>
    </recommendedName>
</protein>
<gene>
    <name evidence="2" type="ORF">MARA_29770</name>
</gene>
<dbReference type="PANTHER" id="PTHR33121:SF70">
    <property type="entry name" value="SIGNALING PROTEIN YKOW"/>
    <property type="match status" value="1"/>
</dbReference>
<keyword evidence="3" id="KW-1185">Reference proteome</keyword>
<name>A0A7I7RZX7_9MYCO</name>
<evidence type="ECO:0000259" key="1">
    <source>
        <dbReference type="PROSITE" id="PS50883"/>
    </source>
</evidence>
<dbReference type="Pfam" id="PF00563">
    <property type="entry name" value="EAL"/>
    <property type="match status" value="1"/>
</dbReference>
<accession>A0A7I7RZX7</accession>
<dbReference type="Proteomes" id="UP000467428">
    <property type="component" value="Chromosome"/>
</dbReference>
<evidence type="ECO:0000313" key="2">
    <source>
        <dbReference type="EMBL" id="BBY49509.1"/>
    </source>
</evidence>
<evidence type="ECO:0000313" key="3">
    <source>
        <dbReference type="Proteomes" id="UP000467428"/>
    </source>
</evidence>
<dbReference type="Pfam" id="PF10069">
    <property type="entry name" value="DICT"/>
    <property type="match status" value="1"/>
</dbReference>
<dbReference type="KEGG" id="marz:MARA_29770"/>
<dbReference type="GO" id="GO:0071111">
    <property type="term" value="F:cyclic-guanylate-specific phosphodiesterase activity"/>
    <property type="evidence" value="ECO:0007669"/>
    <property type="project" value="InterPro"/>
</dbReference>
<dbReference type="SMART" id="SM00052">
    <property type="entry name" value="EAL"/>
    <property type="match status" value="1"/>
</dbReference>
<dbReference type="PANTHER" id="PTHR33121">
    <property type="entry name" value="CYCLIC DI-GMP PHOSPHODIESTERASE PDEF"/>
    <property type="match status" value="1"/>
</dbReference>
<dbReference type="PROSITE" id="PS50883">
    <property type="entry name" value="EAL"/>
    <property type="match status" value="1"/>
</dbReference>
<dbReference type="Gene3D" id="3.20.20.450">
    <property type="entry name" value="EAL domain"/>
    <property type="match status" value="1"/>
</dbReference>
<dbReference type="InterPro" id="IPR035919">
    <property type="entry name" value="EAL_sf"/>
</dbReference>
<dbReference type="CDD" id="cd01948">
    <property type="entry name" value="EAL"/>
    <property type="match status" value="1"/>
</dbReference>
<feature type="domain" description="EAL" evidence="1">
    <location>
        <begin position="20"/>
        <end position="265"/>
    </location>
</feature>
<dbReference type="InterPro" id="IPR019278">
    <property type="entry name" value="DICT_dom"/>
</dbReference>
<dbReference type="EMBL" id="AP022593">
    <property type="protein sequence ID" value="BBY49509.1"/>
    <property type="molecule type" value="Genomic_DNA"/>
</dbReference>
<geneLocation type="plasmid" evidence="3">
    <name>pjcm18538 dna</name>
</geneLocation>
<dbReference type="AlphaFoldDB" id="A0A7I7RZX7"/>
<dbReference type="SUPFAM" id="SSF141868">
    <property type="entry name" value="EAL domain-like"/>
    <property type="match status" value="1"/>
</dbReference>
<proteinExistence type="predicted"/>